<dbReference type="InterPro" id="IPR011256">
    <property type="entry name" value="Reg_factor_effector_dom_sf"/>
</dbReference>
<proteinExistence type="predicted"/>
<dbReference type="Pfam" id="PF06445">
    <property type="entry name" value="GyrI-like"/>
    <property type="match status" value="1"/>
</dbReference>
<evidence type="ECO:0000313" key="3">
    <source>
        <dbReference type="Proteomes" id="UP000321306"/>
    </source>
</evidence>
<dbReference type="AlphaFoldDB" id="A0A511N015"/>
<organism evidence="2 3">
    <name type="scientific">Deinococcus cellulosilyticus (strain DSM 18568 / NBRC 106333 / KACC 11606 / 5516J-15)</name>
    <dbReference type="NCBI Taxonomy" id="1223518"/>
    <lineage>
        <taxon>Bacteria</taxon>
        <taxon>Thermotogati</taxon>
        <taxon>Deinococcota</taxon>
        <taxon>Deinococci</taxon>
        <taxon>Deinococcales</taxon>
        <taxon>Deinococcaceae</taxon>
        <taxon>Deinococcus</taxon>
    </lineage>
</organism>
<accession>A0A511N015</accession>
<reference evidence="2 3" key="1">
    <citation type="submission" date="2019-07" db="EMBL/GenBank/DDBJ databases">
        <title>Whole genome shotgun sequence of Deinococcus cellulosilyticus NBRC 106333.</title>
        <authorList>
            <person name="Hosoyama A."/>
            <person name="Uohara A."/>
            <person name="Ohji S."/>
            <person name="Ichikawa N."/>
        </authorList>
    </citation>
    <scope>NUCLEOTIDE SEQUENCE [LARGE SCALE GENOMIC DNA]</scope>
    <source>
        <strain evidence="2 3">NBRC 106333</strain>
    </source>
</reference>
<dbReference type="SUPFAM" id="SSF55136">
    <property type="entry name" value="Probable bacterial effector-binding domain"/>
    <property type="match status" value="1"/>
</dbReference>
<dbReference type="EMBL" id="BJXB01000006">
    <property type="protein sequence ID" value="GEM46163.1"/>
    <property type="molecule type" value="Genomic_DNA"/>
</dbReference>
<dbReference type="InterPro" id="IPR029442">
    <property type="entry name" value="GyrI-like"/>
</dbReference>
<gene>
    <name evidence="2" type="ORF">DC3_17980</name>
</gene>
<evidence type="ECO:0000313" key="2">
    <source>
        <dbReference type="EMBL" id="GEM46163.1"/>
    </source>
</evidence>
<dbReference type="Gene3D" id="3.20.80.10">
    <property type="entry name" value="Regulatory factor, effector binding domain"/>
    <property type="match status" value="1"/>
</dbReference>
<sequence length="202" mass="22780">MNTLLKAPRAPKRHDPELLQLPPVQCLMLDGTGDPNTAPAFKTAVSALYSLSYAIKFALKKLGTEHKVQPLEGLWWMGNEQAPEFDAVQASREHWHWTLMIQQPDHLTPALFEQIRSEVIRKKGLDRLSEVRLETFTEGQVAQVLHVGPFSAEGETIERLHNSIAAQALSISGKHHEIYLSDFTRAAPEKLKTLIRYPVTSR</sequence>
<name>A0A511N015_DEIC1</name>
<comment type="caution">
    <text evidence="2">The sequence shown here is derived from an EMBL/GenBank/DDBJ whole genome shotgun (WGS) entry which is preliminary data.</text>
</comment>
<keyword evidence="3" id="KW-1185">Reference proteome</keyword>
<feature type="domain" description="GyrI-like small molecule binding" evidence="1">
    <location>
        <begin position="15"/>
        <end position="199"/>
    </location>
</feature>
<dbReference type="OrthoDB" id="4772335at2"/>
<protein>
    <recommendedName>
        <fullName evidence="1">GyrI-like small molecule binding domain-containing protein</fullName>
    </recommendedName>
</protein>
<dbReference type="RefSeq" id="WP_146883977.1">
    <property type="nucleotide sequence ID" value="NZ_BJXB01000006.1"/>
</dbReference>
<dbReference type="Proteomes" id="UP000321306">
    <property type="component" value="Unassembled WGS sequence"/>
</dbReference>
<evidence type="ECO:0000259" key="1">
    <source>
        <dbReference type="Pfam" id="PF06445"/>
    </source>
</evidence>